<evidence type="ECO:0000313" key="2">
    <source>
        <dbReference type="Proteomes" id="UP001371456"/>
    </source>
</evidence>
<evidence type="ECO:0000313" key="1">
    <source>
        <dbReference type="EMBL" id="KAK6790933.1"/>
    </source>
</evidence>
<name>A0AAN8YJ17_SOLBU</name>
<gene>
    <name evidence="1" type="ORF">RDI58_010014</name>
</gene>
<dbReference type="AlphaFoldDB" id="A0AAN8YJ17"/>
<dbReference type="Proteomes" id="UP001371456">
    <property type="component" value="Unassembled WGS sequence"/>
</dbReference>
<dbReference type="EMBL" id="JBANQN010000004">
    <property type="protein sequence ID" value="KAK6790933.1"/>
    <property type="molecule type" value="Genomic_DNA"/>
</dbReference>
<comment type="caution">
    <text evidence="1">The sequence shown here is derived from an EMBL/GenBank/DDBJ whole genome shotgun (WGS) entry which is preliminary data.</text>
</comment>
<sequence length="16" mass="1972">MLTNNCFVDSYIYIYI</sequence>
<keyword evidence="2" id="KW-1185">Reference proteome</keyword>
<proteinExistence type="predicted"/>
<reference evidence="1 2" key="1">
    <citation type="submission" date="2024-02" db="EMBL/GenBank/DDBJ databases">
        <title>de novo genome assembly of Solanum bulbocastanum strain 11H21.</title>
        <authorList>
            <person name="Hosaka A.J."/>
        </authorList>
    </citation>
    <scope>NUCLEOTIDE SEQUENCE [LARGE SCALE GENOMIC DNA]</scope>
    <source>
        <tissue evidence="1">Young leaves</tissue>
    </source>
</reference>
<organism evidence="1 2">
    <name type="scientific">Solanum bulbocastanum</name>
    <name type="common">Wild potato</name>
    <dbReference type="NCBI Taxonomy" id="147425"/>
    <lineage>
        <taxon>Eukaryota</taxon>
        <taxon>Viridiplantae</taxon>
        <taxon>Streptophyta</taxon>
        <taxon>Embryophyta</taxon>
        <taxon>Tracheophyta</taxon>
        <taxon>Spermatophyta</taxon>
        <taxon>Magnoliopsida</taxon>
        <taxon>eudicotyledons</taxon>
        <taxon>Gunneridae</taxon>
        <taxon>Pentapetalae</taxon>
        <taxon>asterids</taxon>
        <taxon>lamiids</taxon>
        <taxon>Solanales</taxon>
        <taxon>Solanaceae</taxon>
        <taxon>Solanoideae</taxon>
        <taxon>Solaneae</taxon>
        <taxon>Solanum</taxon>
    </lineage>
</organism>
<protein>
    <submittedName>
        <fullName evidence="1">Uncharacterized protein</fullName>
    </submittedName>
</protein>
<accession>A0AAN8YJ17</accession>